<dbReference type="CDD" id="cd19165">
    <property type="entry name" value="HemeO"/>
    <property type="match status" value="1"/>
</dbReference>
<evidence type="ECO:0000256" key="2">
    <source>
        <dbReference type="ARBA" id="ARBA00022723"/>
    </source>
</evidence>
<dbReference type="InterPro" id="IPR016084">
    <property type="entry name" value="Haem_Oase-like_multi-hlx"/>
</dbReference>
<dbReference type="GO" id="GO:0004392">
    <property type="term" value="F:heme oxygenase (decyclizing) activity"/>
    <property type="evidence" value="ECO:0007669"/>
    <property type="project" value="InterPro"/>
</dbReference>
<evidence type="ECO:0000256" key="1">
    <source>
        <dbReference type="ARBA" id="ARBA00022617"/>
    </source>
</evidence>
<evidence type="ECO:0000313" key="7">
    <source>
        <dbReference type="Proteomes" id="UP001304300"/>
    </source>
</evidence>
<protein>
    <submittedName>
        <fullName evidence="6">Biliverdin-producing heme oxygenase</fullName>
    </submittedName>
</protein>
<dbReference type="PIRSF" id="PIRSF000343">
    <property type="entry name" value="Haem_Oase"/>
    <property type="match status" value="1"/>
</dbReference>
<dbReference type="SUPFAM" id="SSF48613">
    <property type="entry name" value="Heme oxygenase-like"/>
    <property type="match status" value="1"/>
</dbReference>
<dbReference type="PRINTS" id="PR00088">
    <property type="entry name" value="HAEMOXYGNASE"/>
</dbReference>
<evidence type="ECO:0000256" key="4">
    <source>
        <dbReference type="PIRSR" id="PIRSR000343-1"/>
    </source>
</evidence>
<dbReference type="GO" id="GO:0042167">
    <property type="term" value="P:heme catabolic process"/>
    <property type="evidence" value="ECO:0007669"/>
    <property type="project" value="TreeGrafter"/>
</dbReference>
<dbReference type="InterPro" id="IPR016053">
    <property type="entry name" value="Haem_Oase-like"/>
</dbReference>
<dbReference type="GO" id="GO:0046872">
    <property type="term" value="F:metal ion binding"/>
    <property type="evidence" value="ECO:0007669"/>
    <property type="project" value="UniProtKB-KW"/>
</dbReference>
<proteinExistence type="predicted"/>
<feature type="binding site" evidence="4">
    <location>
        <position position="170"/>
    </location>
    <ligand>
        <name>heme b</name>
        <dbReference type="ChEBI" id="CHEBI:60344"/>
    </ligand>
</feature>
<dbReference type="AlphaFoldDB" id="A0AAQ3LB98"/>
<dbReference type="GO" id="GO:0006979">
    <property type="term" value="P:response to oxidative stress"/>
    <property type="evidence" value="ECO:0007669"/>
    <property type="project" value="TreeGrafter"/>
</dbReference>
<keyword evidence="7" id="KW-1185">Reference proteome</keyword>
<feature type="binding site" description="axial binding residue" evidence="5">
    <location>
        <position position="15"/>
    </location>
    <ligand>
        <name>heme b</name>
        <dbReference type="ChEBI" id="CHEBI:60344"/>
    </ligand>
    <ligandPart>
        <name>Fe</name>
        <dbReference type="ChEBI" id="CHEBI:18248"/>
    </ligandPart>
</feature>
<dbReference type="RefSeq" id="WP_317833840.1">
    <property type="nucleotide sequence ID" value="NZ_CP136920.1"/>
</dbReference>
<accession>A0AAQ3LB98</accession>
<keyword evidence="3 5" id="KW-0408">Iron</keyword>
<dbReference type="EMBL" id="CP136920">
    <property type="protein sequence ID" value="WOO41364.1"/>
    <property type="molecule type" value="Genomic_DNA"/>
</dbReference>
<evidence type="ECO:0000313" key="6">
    <source>
        <dbReference type="EMBL" id="WOO41364.1"/>
    </source>
</evidence>
<name>A0AAQ3LB98_9BACT</name>
<dbReference type="PANTHER" id="PTHR10720:SF0">
    <property type="entry name" value="HEME OXYGENASE"/>
    <property type="match status" value="1"/>
</dbReference>
<feature type="binding site" evidence="4">
    <location>
        <position position="122"/>
    </location>
    <ligand>
        <name>heme b</name>
        <dbReference type="ChEBI" id="CHEBI:60344"/>
    </ligand>
</feature>
<dbReference type="Proteomes" id="UP001304300">
    <property type="component" value="Chromosome"/>
</dbReference>
<dbReference type="Gene3D" id="1.20.910.10">
    <property type="entry name" value="Heme oxygenase-like"/>
    <property type="match status" value="1"/>
</dbReference>
<dbReference type="InterPro" id="IPR002051">
    <property type="entry name" value="Haem_Oase"/>
</dbReference>
<sequence length="223" mass="25681">MELSSRLKAETRQAHTMAENASFIRGFLRGTMNPASYVQMLSGFYFLYQTLEQELLKHADNPYLKPIFHWELFRTDALRKDLEFFNQSWDSMAEPSSAMQAYTGRIRHLSEVAPYLLSAHSYVRYLGDLSGGQILKKIASNSLKLQDGFGTAFYEFQEIDDVAEFKTLYRSGLDALPLSEEQREEVIQEAIHAFHLNIDFFNEIEGNAVRSLYQILIHQFSAA</sequence>
<organism evidence="6 7">
    <name type="scientific">Rubellicoccus peritrichatus</name>
    <dbReference type="NCBI Taxonomy" id="3080537"/>
    <lineage>
        <taxon>Bacteria</taxon>
        <taxon>Pseudomonadati</taxon>
        <taxon>Verrucomicrobiota</taxon>
        <taxon>Opitutia</taxon>
        <taxon>Puniceicoccales</taxon>
        <taxon>Cerasicoccaceae</taxon>
        <taxon>Rubellicoccus</taxon>
    </lineage>
</organism>
<dbReference type="GO" id="GO:0006788">
    <property type="term" value="P:heme oxidation"/>
    <property type="evidence" value="ECO:0007669"/>
    <property type="project" value="InterPro"/>
</dbReference>
<feature type="binding site" evidence="4">
    <location>
        <position position="8"/>
    </location>
    <ligand>
        <name>heme b</name>
        <dbReference type="ChEBI" id="CHEBI:60344"/>
    </ligand>
</feature>
<dbReference type="Pfam" id="PF01126">
    <property type="entry name" value="Heme_oxygenase"/>
    <property type="match status" value="1"/>
</dbReference>
<reference evidence="6 7" key="1">
    <citation type="submission" date="2023-10" db="EMBL/GenBank/DDBJ databases">
        <title>Rubellicoccus peritrichatus gen. nov., sp. nov., isolated from an algae of coral reef tank.</title>
        <authorList>
            <person name="Luo J."/>
        </authorList>
    </citation>
    <scope>NUCLEOTIDE SEQUENCE [LARGE SCALE GENOMIC DNA]</scope>
    <source>
        <strain evidence="6 7">CR14</strain>
    </source>
</reference>
<keyword evidence="1 4" id="KW-0349">Heme</keyword>
<keyword evidence="2 5" id="KW-0479">Metal-binding</keyword>
<dbReference type="GO" id="GO:0020037">
    <property type="term" value="F:heme binding"/>
    <property type="evidence" value="ECO:0007669"/>
    <property type="project" value="TreeGrafter"/>
</dbReference>
<evidence type="ECO:0000256" key="3">
    <source>
        <dbReference type="ARBA" id="ARBA00023004"/>
    </source>
</evidence>
<evidence type="ECO:0000256" key="5">
    <source>
        <dbReference type="PIRSR" id="PIRSR000343-2"/>
    </source>
</evidence>
<dbReference type="PANTHER" id="PTHR10720">
    <property type="entry name" value="HEME OXYGENASE"/>
    <property type="match status" value="1"/>
</dbReference>
<gene>
    <name evidence="6" type="ORF">RZN69_22320</name>
</gene>